<dbReference type="InterPro" id="IPR036291">
    <property type="entry name" value="NAD(P)-bd_dom_sf"/>
</dbReference>
<reference evidence="4 5" key="1">
    <citation type="journal article" date="2024" name="J. Plant Pathol.">
        <title>Sequence and assembly of the genome of Seiridium unicorne, isolate CBS 538.82, causal agent of cypress canker disease.</title>
        <authorList>
            <person name="Scali E."/>
            <person name="Rocca G.D."/>
            <person name="Danti R."/>
            <person name="Garbelotto M."/>
            <person name="Barberini S."/>
            <person name="Baroncelli R."/>
            <person name="Emiliani G."/>
        </authorList>
    </citation>
    <scope>NUCLEOTIDE SEQUENCE [LARGE SCALE GENOMIC DNA]</scope>
    <source>
        <strain evidence="4 5">BM-138-508</strain>
    </source>
</reference>
<protein>
    <submittedName>
        <fullName evidence="4">Oxidoreductase</fullName>
    </submittedName>
</protein>
<dbReference type="PANTHER" id="PTHR44169:SF6">
    <property type="entry name" value="NADPH-DEPENDENT 1-ACYLDIHYDROXYACETONE PHOSPHATE REDUCTASE"/>
    <property type="match status" value="1"/>
</dbReference>
<keyword evidence="5" id="KW-1185">Reference proteome</keyword>
<comment type="caution">
    <text evidence="4">The sequence shown here is derived from an EMBL/GenBank/DDBJ whole genome shotgun (WGS) entry which is preliminary data.</text>
</comment>
<sequence length="285" mass="29885">MSNKSILITGCSVGGIGAAIAGALAARSHHVFATARDTSKIPETLSGLPNVTILKIDVCSPSSIGEASKLITESGRGLDVIVNNAGAGYATPLLDLDIERAQRLYDINVWGPIRVVQGFSKLLIASHGRIVNISTCGAVVNTPWIGAYSSSKAALTNLSETLRLELAPLGVTVVAIMVGTIDSHFHDNDPFQLPPASLYIPIEEHIAGWASGKSRPKGIPAEKFAPMIVDDIVGAGKAGMVWKGPNSGSIKFLAQFAPQSLADAAMSYTQGLRELKAHHDGNNQT</sequence>
<dbReference type="InterPro" id="IPR002347">
    <property type="entry name" value="SDR_fam"/>
</dbReference>
<dbReference type="PRINTS" id="PR00080">
    <property type="entry name" value="SDRFAMILY"/>
</dbReference>
<dbReference type="EMBL" id="JARVKF010000101">
    <property type="protein sequence ID" value="KAK9422924.1"/>
    <property type="molecule type" value="Genomic_DNA"/>
</dbReference>
<gene>
    <name evidence="4" type="ORF">SUNI508_04591</name>
</gene>
<name>A0ABR2V8P3_9PEZI</name>
<dbReference type="Proteomes" id="UP001408356">
    <property type="component" value="Unassembled WGS sequence"/>
</dbReference>
<evidence type="ECO:0000256" key="1">
    <source>
        <dbReference type="ARBA" id="ARBA00006484"/>
    </source>
</evidence>
<organism evidence="4 5">
    <name type="scientific">Seiridium unicorne</name>
    <dbReference type="NCBI Taxonomy" id="138068"/>
    <lineage>
        <taxon>Eukaryota</taxon>
        <taxon>Fungi</taxon>
        <taxon>Dikarya</taxon>
        <taxon>Ascomycota</taxon>
        <taxon>Pezizomycotina</taxon>
        <taxon>Sordariomycetes</taxon>
        <taxon>Xylariomycetidae</taxon>
        <taxon>Amphisphaeriales</taxon>
        <taxon>Sporocadaceae</taxon>
        <taxon>Seiridium</taxon>
    </lineage>
</organism>
<dbReference type="PANTHER" id="PTHR44169">
    <property type="entry name" value="NADPH-DEPENDENT 1-ACYLDIHYDROXYACETONE PHOSPHATE REDUCTASE"/>
    <property type="match status" value="1"/>
</dbReference>
<evidence type="ECO:0000313" key="4">
    <source>
        <dbReference type="EMBL" id="KAK9422924.1"/>
    </source>
</evidence>
<dbReference type="Gene3D" id="3.40.50.720">
    <property type="entry name" value="NAD(P)-binding Rossmann-like Domain"/>
    <property type="match status" value="1"/>
</dbReference>
<evidence type="ECO:0000256" key="2">
    <source>
        <dbReference type="ARBA" id="ARBA00023002"/>
    </source>
</evidence>
<comment type="similarity">
    <text evidence="1 3">Belongs to the short-chain dehydrogenases/reductases (SDR) family.</text>
</comment>
<keyword evidence="2" id="KW-0560">Oxidoreductase</keyword>
<proteinExistence type="inferred from homology"/>
<evidence type="ECO:0000256" key="3">
    <source>
        <dbReference type="RuleBase" id="RU000363"/>
    </source>
</evidence>
<dbReference type="PRINTS" id="PR00081">
    <property type="entry name" value="GDHRDH"/>
</dbReference>
<evidence type="ECO:0000313" key="5">
    <source>
        <dbReference type="Proteomes" id="UP001408356"/>
    </source>
</evidence>
<dbReference type="Pfam" id="PF00106">
    <property type="entry name" value="adh_short"/>
    <property type="match status" value="1"/>
</dbReference>
<dbReference type="SUPFAM" id="SSF51735">
    <property type="entry name" value="NAD(P)-binding Rossmann-fold domains"/>
    <property type="match status" value="1"/>
</dbReference>
<accession>A0ABR2V8P3</accession>